<sequence>MDPWMCALLISFAGAAGGVVNALLSDNGFILPRKESGILCPGFLTNVFIGAFAAFASWSFYGSGAGIELAKKAANGTVREEISLTFSALAGALLVGVAGAKWVTGQVNEMLLKTSVKVAAQTPKDISTEKCDEILSGSPRKVLQKMTKEAISIAK</sequence>
<proteinExistence type="predicted"/>
<name>A0ABR8EUU5_NOSLI</name>
<keyword evidence="1" id="KW-1133">Transmembrane helix</keyword>
<gene>
    <name evidence="2" type="ORF">H6G95_14105</name>
</gene>
<accession>A0ABR8EUU5</accession>
<evidence type="ECO:0000256" key="1">
    <source>
        <dbReference type="SAM" id="Phobius"/>
    </source>
</evidence>
<protein>
    <recommendedName>
        <fullName evidence="4">Fluoride ion transporter CrcB</fullName>
    </recommendedName>
</protein>
<organism evidence="2 3">
    <name type="scientific">Nostoc linckia FACHB-391</name>
    <dbReference type="NCBI Taxonomy" id="2692906"/>
    <lineage>
        <taxon>Bacteria</taxon>
        <taxon>Bacillati</taxon>
        <taxon>Cyanobacteriota</taxon>
        <taxon>Cyanophyceae</taxon>
        <taxon>Nostocales</taxon>
        <taxon>Nostocaceae</taxon>
        <taxon>Nostoc</taxon>
    </lineage>
</organism>
<dbReference type="Proteomes" id="UP000604661">
    <property type="component" value="Unassembled WGS sequence"/>
</dbReference>
<feature type="transmembrane region" description="Helical" evidence="1">
    <location>
        <begin position="82"/>
        <end position="103"/>
    </location>
</feature>
<comment type="caution">
    <text evidence="2">The sequence shown here is derived from an EMBL/GenBank/DDBJ whole genome shotgun (WGS) entry which is preliminary data.</text>
</comment>
<evidence type="ECO:0000313" key="3">
    <source>
        <dbReference type="Proteomes" id="UP000604661"/>
    </source>
</evidence>
<feature type="transmembrane region" description="Helical" evidence="1">
    <location>
        <begin position="38"/>
        <end position="61"/>
    </location>
</feature>
<dbReference type="EMBL" id="JACJTE010000013">
    <property type="protein sequence ID" value="MBD2561725.1"/>
    <property type="molecule type" value="Genomic_DNA"/>
</dbReference>
<evidence type="ECO:0000313" key="2">
    <source>
        <dbReference type="EMBL" id="MBD2561725.1"/>
    </source>
</evidence>
<reference evidence="2 3" key="1">
    <citation type="journal article" date="2020" name="ISME J.">
        <title>Comparative genomics reveals insights into cyanobacterial evolution and habitat adaptation.</title>
        <authorList>
            <person name="Chen M.Y."/>
            <person name="Teng W.K."/>
            <person name="Zhao L."/>
            <person name="Hu C.X."/>
            <person name="Zhou Y.K."/>
            <person name="Han B.P."/>
            <person name="Song L.R."/>
            <person name="Shu W.S."/>
        </authorList>
    </citation>
    <scope>NUCLEOTIDE SEQUENCE [LARGE SCALE GENOMIC DNA]</scope>
    <source>
        <strain evidence="2 3">FACHB-391</strain>
    </source>
</reference>
<keyword evidence="1" id="KW-0812">Transmembrane</keyword>
<dbReference type="RefSeq" id="WP_190894330.1">
    <property type="nucleotide sequence ID" value="NZ_JACJTE010000013.1"/>
</dbReference>
<keyword evidence="3" id="KW-1185">Reference proteome</keyword>
<keyword evidence="1" id="KW-0472">Membrane</keyword>
<evidence type="ECO:0008006" key="4">
    <source>
        <dbReference type="Google" id="ProtNLM"/>
    </source>
</evidence>